<evidence type="ECO:0008006" key="4">
    <source>
        <dbReference type="Google" id="ProtNLM"/>
    </source>
</evidence>
<evidence type="ECO:0000313" key="2">
    <source>
        <dbReference type="EMBL" id="SUB94470.1"/>
    </source>
</evidence>
<keyword evidence="1" id="KW-0732">Signal</keyword>
<feature type="signal peptide" evidence="1">
    <location>
        <begin position="1"/>
        <end position="25"/>
    </location>
</feature>
<dbReference type="AlphaFoldDB" id="A0A379EDY9"/>
<protein>
    <recommendedName>
        <fullName evidence="4">BACON domain-containing protein</fullName>
    </recommendedName>
</protein>
<evidence type="ECO:0000256" key="1">
    <source>
        <dbReference type="SAM" id="SignalP"/>
    </source>
</evidence>
<dbReference type="RefSeq" id="WP_231287419.1">
    <property type="nucleotide sequence ID" value="NZ_CAUVPN010000023.1"/>
</dbReference>
<proteinExistence type="predicted"/>
<evidence type="ECO:0000313" key="3">
    <source>
        <dbReference type="Proteomes" id="UP000255469"/>
    </source>
</evidence>
<dbReference type="EMBL" id="UGTM01000002">
    <property type="protein sequence ID" value="SUB94470.1"/>
    <property type="molecule type" value="Genomic_DNA"/>
</dbReference>
<reference evidence="2 3" key="1">
    <citation type="submission" date="2018-06" db="EMBL/GenBank/DDBJ databases">
        <authorList>
            <consortium name="Pathogen Informatics"/>
            <person name="Doyle S."/>
        </authorList>
    </citation>
    <scope>NUCLEOTIDE SEQUENCE [LARGE SCALE GENOMIC DNA]</scope>
    <source>
        <strain evidence="2 3">NCTC13067</strain>
    </source>
</reference>
<dbReference type="PROSITE" id="PS51257">
    <property type="entry name" value="PROKAR_LIPOPROTEIN"/>
    <property type="match status" value="1"/>
</dbReference>
<sequence>MHRIKPITFPVLISLFLAAVCSCSATEEDERWSPMEWTSELPGNPKDMTVPARGGSFRLTCTNYHHPWLTDVKTADTTVHATVIGQDFLHIRHDWYDVEVKKNVYHITIQPNTSGKLRCLYIGATAGDIFDRIKITQEK</sequence>
<name>A0A379EDY9_9BACT</name>
<feature type="chain" id="PRO_5016846587" description="BACON domain-containing protein" evidence="1">
    <location>
        <begin position="26"/>
        <end position="139"/>
    </location>
</feature>
<accession>A0A379EDY9</accession>
<dbReference type="Proteomes" id="UP000255469">
    <property type="component" value="Unassembled WGS sequence"/>
</dbReference>
<gene>
    <name evidence="2" type="ORF">NCTC13067_02342</name>
</gene>
<organism evidence="2 3">
    <name type="scientific">Prevotella denticola</name>
    <dbReference type="NCBI Taxonomy" id="28129"/>
    <lineage>
        <taxon>Bacteria</taxon>
        <taxon>Pseudomonadati</taxon>
        <taxon>Bacteroidota</taxon>
        <taxon>Bacteroidia</taxon>
        <taxon>Bacteroidales</taxon>
        <taxon>Prevotellaceae</taxon>
        <taxon>Prevotella</taxon>
    </lineage>
</organism>